<dbReference type="InterPro" id="IPR036412">
    <property type="entry name" value="HAD-like_sf"/>
</dbReference>
<dbReference type="InterPro" id="IPR023198">
    <property type="entry name" value="PGP-like_dom2"/>
</dbReference>
<keyword evidence="2" id="KW-1185">Reference proteome</keyword>
<dbReference type="GO" id="GO:0006281">
    <property type="term" value="P:DNA repair"/>
    <property type="evidence" value="ECO:0007669"/>
    <property type="project" value="TreeGrafter"/>
</dbReference>
<organism evidence="1 2">
    <name type="scientific">Desulfurispira natronophila</name>
    <dbReference type="NCBI Taxonomy" id="682562"/>
    <lineage>
        <taxon>Bacteria</taxon>
        <taxon>Pseudomonadati</taxon>
        <taxon>Chrysiogenota</taxon>
        <taxon>Chrysiogenia</taxon>
        <taxon>Chrysiogenales</taxon>
        <taxon>Chrysiogenaceae</taxon>
        <taxon>Desulfurispira</taxon>
    </lineage>
</organism>
<dbReference type="InterPro" id="IPR006439">
    <property type="entry name" value="HAD-SF_hydro_IA"/>
</dbReference>
<dbReference type="InterPro" id="IPR050155">
    <property type="entry name" value="HAD-like_hydrolase_sf"/>
</dbReference>
<dbReference type="PANTHER" id="PTHR43434">
    <property type="entry name" value="PHOSPHOGLYCOLATE PHOSPHATASE"/>
    <property type="match status" value="1"/>
</dbReference>
<dbReference type="SFLD" id="SFLDS00003">
    <property type="entry name" value="Haloacid_Dehalogenase"/>
    <property type="match status" value="1"/>
</dbReference>
<dbReference type="Pfam" id="PF13419">
    <property type="entry name" value="HAD_2"/>
    <property type="match status" value="1"/>
</dbReference>
<reference evidence="1 2" key="1">
    <citation type="submission" date="2020-08" db="EMBL/GenBank/DDBJ databases">
        <title>Genomic Encyclopedia of Type Strains, Phase IV (KMG-IV): sequencing the most valuable type-strain genomes for metagenomic binning, comparative biology and taxonomic classification.</title>
        <authorList>
            <person name="Goeker M."/>
        </authorList>
    </citation>
    <scope>NUCLEOTIDE SEQUENCE [LARGE SCALE GENOMIC DNA]</scope>
    <source>
        <strain evidence="1 2">DSM 22071</strain>
    </source>
</reference>
<protein>
    <submittedName>
        <fullName evidence="1">HAD superfamily hydrolase (TIGR01549 family)</fullName>
    </submittedName>
</protein>
<dbReference type="GO" id="GO:0008967">
    <property type="term" value="F:phosphoglycolate phosphatase activity"/>
    <property type="evidence" value="ECO:0007669"/>
    <property type="project" value="TreeGrafter"/>
</dbReference>
<evidence type="ECO:0000313" key="1">
    <source>
        <dbReference type="EMBL" id="MBB5021630.1"/>
    </source>
</evidence>
<dbReference type="AlphaFoldDB" id="A0A7W8DGP3"/>
<dbReference type="InterPro" id="IPR023214">
    <property type="entry name" value="HAD_sf"/>
</dbReference>
<evidence type="ECO:0000313" key="2">
    <source>
        <dbReference type="Proteomes" id="UP000528322"/>
    </source>
</evidence>
<dbReference type="GO" id="GO:0005829">
    <property type="term" value="C:cytosol"/>
    <property type="evidence" value="ECO:0007669"/>
    <property type="project" value="TreeGrafter"/>
</dbReference>
<dbReference type="PRINTS" id="PR00413">
    <property type="entry name" value="HADHALOGNASE"/>
</dbReference>
<dbReference type="Gene3D" id="3.40.50.1000">
    <property type="entry name" value="HAD superfamily/HAD-like"/>
    <property type="match status" value="1"/>
</dbReference>
<dbReference type="InterPro" id="IPR041492">
    <property type="entry name" value="HAD_2"/>
</dbReference>
<dbReference type="PANTHER" id="PTHR43434:SF26">
    <property type="entry name" value="PYROPHOSPHATASE PPAX"/>
    <property type="match status" value="1"/>
</dbReference>
<dbReference type="Gene3D" id="1.10.150.240">
    <property type="entry name" value="Putative phosphatase, domain 2"/>
    <property type="match status" value="1"/>
</dbReference>
<dbReference type="NCBIfam" id="TIGR01509">
    <property type="entry name" value="HAD-SF-IA-v3"/>
    <property type="match status" value="1"/>
</dbReference>
<proteinExistence type="predicted"/>
<dbReference type="SUPFAM" id="SSF56784">
    <property type="entry name" value="HAD-like"/>
    <property type="match status" value="1"/>
</dbReference>
<dbReference type="Proteomes" id="UP000528322">
    <property type="component" value="Unassembled WGS sequence"/>
</dbReference>
<dbReference type="NCBIfam" id="TIGR01549">
    <property type="entry name" value="HAD-SF-IA-v1"/>
    <property type="match status" value="1"/>
</dbReference>
<comment type="caution">
    <text evidence="1">The sequence shown here is derived from an EMBL/GenBank/DDBJ whole genome shotgun (WGS) entry which is preliminary data.</text>
</comment>
<dbReference type="EMBL" id="JACHID010000004">
    <property type="protein sequence ID" value="MBB5021630.1"/>
    <property type="molecule type" value="Genomic_DNA"/>
</dbReference>
<accession>A0A7W8DGP3</accession>
<dbReference type="SFLD" id="SFLDG01129">
    <property type="entry name" value="C1.5:_HAD__Beta-PGM__Phosphata"/>
    <property type="match status" value="1"/>
</dbReference>
<sequence length="215" mass="24922">MISRFPRYHGLIFDIDGTLLDSRDVIIYSLADTIREIMGVELNPDEMDWVLGCPGAVTLQKLGCPDPEHGVRQWYENYADHEERLDFFPGMEEVLRDLKRHFPRMAVVTNNLRFKYKLLEHRFDLKRFFDVAFCVDDVARPKPWPDPMLAVCEQWGLPPGQAVYVGDSANDLHSAQSAGTDFICAGWGAWDREFFEQRQVPIMDDPMDLLRLLRS</sequence>
<keyword evidence="1" id="KW-0378">Hydrolase</keyword>
<name>A0A7W8DGP3_9BACT</name>
<dbReference type="RefSeq" id="WP_183730654.1">
    <property type="nucleotide sequence ID" value="NZ_JACHID010000004.1"/>
</dbReference>
<gene>
    <name evidence="1" type="ORF">HNR37_000942</name>
</gene>